<dbReference type="PANTHER" id="PTHR43527">
    <property type="entry name" value="4-DIPHOSPHOCYTIDYL-2-C-METHYL-D-ERYTHRITOL KINASE, CHLOROPLASTIC"/>
    <property type="match status" value="1"/>
</dbReference>
<dbReference type="PANTHER" id="PTHR43527:SF2">
    <property type="entry name" value="4-DIPHOSPHOCYTIDYL-2-C-METHYL-D-ERYTHRITOL KINASE, CHLOROPLASTIC"/>
    <property type="match status" value="1"/>
</dbReference>
<proteinExistence type="inferred from homology"/>
<comment type="similarity">
    <text evidence="1 10">Belongs to the GHMP kinase family. IspE subfamily.</text>
</comment>
<dbReference type="InterPro" id="IPR006204">
    <property type="entry name" value="GHMP_kinase_N_dom"/>
</dbReference>
<accession>A0A368X9D3</accession>
<dbReference type="Pfam" id="PF00288">
    <property type="entry name" value="GHMP_kinases_N"/>
    <property type="match status" value="1"/>
</dbReference>
<dbReference type="HAMAP" id="MF_00061">
    <property type="entry name" value="IspE"/>
    <property type="match status" value="1"/>
</dbReference>
<dbReference type="EC" id="2.7.1.148" evidence="2 10"/>
<dbReference type="OrthoDB" id="9809438at2"/>
<evidence type="ECO:0000256" key="3">
    <source>
        <dbReference type="ARBA" id="ARBA00017473"/>
    </source>
</evidence>
<organism evidence="13 14">
    <name type="scientific">Saliterribacillus persicus</name>
    <dbReference type="NCBI Taxonomy" id="930114"/>
    <lineage>
        <taxon>Bacteria</taxon>
        <taxon>Bacillati</taxon>
        <taxon>Bacillota</taxon>
        <taxon>Bacilli</taxon>
        <taxon>Bacillales</taxon>
        <taxon>Bacillaceae</taxon>
        <taxon>Saliterribacillus</taxon>
    </lineage>
</organism>
<comment type="function">
    <text evidence="10">Catalyzes the phosphorylation of the position 2 hydroxy group of 4-diphosphocytidyl-2C-methyl-D-erythritol.</text>
</comment>
<dbReference type="Gene3D" id="3.30.70.890">
    <property type="entry name" value="GHMP kinase, C-terminal domain"/>
    <property type="match status" value="1"/>
</dbReference>
<feature type="domain" description="GHMP kinase N-terminal" evidence="11">
    <location>
        <begin position="66"/>
        <end position="143"/>
    </location>
</feature>
<evidence type="ECO:0000256" key="6">
    <source>
        <dbReference type="ARBA" id="ARBA00022777"/>
    </source>
</evidence>
<dbReference type="InterPro" id="IPR014721">
    <property type="entry name" value="Ribsml_uS5_D2-typ_fold_subgr"/>
</dbReference>
<feature type="domain" description="GHMP kinase C-terminal" evidence="12">
    <location>
        <begin position="199"/>
        <end position="273"/>
    </location>
</feature>
<name>A0A368X9D3_9BACI</name>
<evidence type="ECO:0000256" key="8">
    <source>
        <dbReference type="ARBA" id="ARBA00023229"/>
    </source>
</evidence>
<evidence type="ECO:0000256" key="5">
    <source>
        <dbReference type="ARBA" id="ARBA00022741"/>
    </source>
</evidence>
<dbReference type="EMBL" id="QPJJ01000020">
    <property type="protein sequence ID" value="RCW63057.1"/>
    <property type="molecule type" value="Genomic_DNA"/>
</dbReference>
<feature type="active site" evidence="10">
    <location>
        <position position="10"/>
    </location>
</feature>
<evidence type="ECO:0000313" key="13">
    <source>
        <dbReference type="EMBL" id="RCW63057.1"/>
    </source>
</evidence>
<dbReference type="GO" id="GO:0016114">
    <property type="term" value="P:terpenoid biosynthetic process"/>
    <property type="evidence" value="ECO:0007669"/>
    <property type="project" value="UniProtKB-UniRule"/>
</dbReference>
<evidence type="ECO:0000256" key="1">
    <source>
        <dbReference type="ARBA" id="ARBA00009684"/>
    </source>
</evidence>
<dbReference type="SUPFAM" id="SSF55060">
    <property type="entry name" value="GHMP Kinase, C-terminal domain"/>
    <property type="match status" value="1"/>
</dbReference>
<evidence type="ECO:0000256" key="10">
    <source>
        <dbReference type="HAMAP-Rule" id="MF_00061"/>
    </source>
</evidence>
<dbReference type="SUPFAM" id="SSF54211">
    <property type="entry name" value="Ribosomal protein S5 domain 2-like"/>
    <property type="match status" value="1"/>
</dbReference>
<dbReference type="GO" id="GO:0019288">
    <property type="term" value="P:isopentenyl diphosphate biosynthetic process, methylerythritol 4-phosphate pathway"/>
    <property type="evidence" value="ECO:0007669"/>
    <property type="project" value="UniProtKB-UniRule"/>
</dbReference>
<comment type="catalytic activity">
    <reaction evidence="10">
        <text>4-CDP-2-C-methyl-D-erythritol + ATP = 4-CDP-2-C-methyl-D-erythritol 2-phosphate + ADP + H(+)</text>
        <dbReference type="Rhea" id="RHEA:18437"/>
        <dbReference type="ChEBI" id="CHEBI:15378"/>
        <dbReference type="ChEBI" id="CHEBI:30616"/>
        <dbReference type="ChEBI" id="CHEBI:57823"/>
        <dbReference type="ChEBI" id="CHEBI:57919"/>
        <dbReference type="ChEBI" id="CHEBI:456216"/>
        <dbReference type="EC" id="2.7.1.148"/>
    </reaction>
</comment>
<gene>
    <name evidence="10" type="primary">ispE</name>
    <name evidence="13" type="ORF">DFR57_12038</name>
</gene>
<evidence type="ECO:0000256" key="7">
    <source>
        <dbReference type="ARBA" id="ARBA00022840"/>
    </source>
</evidence>
<comment type="caution">
    <text evidence="13">The sequence shown here is derived from an EMBL/GenBank/DDBJ whole genome shotgun (WGS) entry which is preliminary data.</text>
</comment>
<keyword evidence="6 10" id="KW-0418">Kinase</keyword>
<dbReference type="InterPro" id="IPR036554">
    <property type="entry name" value="GHMP_kinase_C_sf"/>
</dbReference>
<evidence type="ECO:0000259" key="12">
    <source>
        <dbReference type="Pfam" id="PF08544"/>
    </source>
</evidence>
<comment type="pathway">
    <text evidence="10">Isoprenoid biosynthesis; isopentenyl diphosphate biosynthesis via DXP pathway; isopentenyl diphosphate from 1-deoxy-D-xylulose 5-phosphate: step 3/6.</text>
</comment>
<evidence type="ECO:0000256" key="4">
    <source>
        <dbReference type="ARBA" id="ARBA00022679"/>
    </source>
</evidence>
<evidence type="ECO:0000313" key="14">
    <source>
        <dbReference type="Proteomes" id="UP000252585"/>
    </source>
</evidence>
<dbReference type="UniPathway" id="UPA00056">
    <property type="reaction ID" value="UER00094"/>
</dbReference>
<feature type="binding site" evidence="10">
    <location>
        <begin position="94"/>
        <end position="104"/>
    </location>
    <ligand>
        <name>ATP</name>
        <dbReference type="ChEBI" id="CHEBI:30616"/>
    </ligand>
</feature>
<keyword evidence="14" id="KW-1185">Reference proteome</keyword>
<dbReference type="InterPro" id="IPR020568">
    <property type="entry name" value="Ribosomal_Su5_D2-typ_SF"/>
</dbReference>
<dbReference type="GO" id="GO:0005524">
    <property type="term" value="F:ATP binding"/>
    <property type="evidence" value="ECO:0007669"/>
    <property type="project" value="UniProtKB-UniRule"/>
</dbReference>
<sequence length="289" mass="31869">MYVLEKAPAKINLSLDVLYKRPDNYHEIEMVMTTVDLADQIELFLIKQNTIVIESENRFVPNDERNLAYRAAKLLKDRYEVKKGVRIKIEKHVPVAAGLAGGSSDAAATLRGLNKLWELGLDKQTLASLGAEIGSDISFCVYNSTALAQGRGEKITELKAPPSCWVVLAKPRQGVSTQTVYQSLDLSTIDHPDTSGMIEAVNKSDYLGMCSRLGNVLEAVTLERHPEVAQIKKLMQSSGADAVLMSGSGPTVFALVKQQTRAERMYNSLRGFCEEVYAVRMLGYPQALD</sequence>
<evidence type="ECO:0000259" key="11">
    <source>
        <dbReference type="Pfam" id="PF00288"/>
    </source>
</evidence>
<keyword evidence="5 10" id="KW-0547">Nucleotide-binding</keyword>
<dbReference type="Pfam" id="PF08544">
    <property type="entry name" value="GHMP_kinases_C"/>
    <property type="match status" value="1"/>
</dbReference>
<dbReference type="Gene3D" id="3.30.230.10">
    <property type="match status" value="1"/>
</dbReference>
<dbReference type="InterPro" id="IPR013750">
    <property type="entry name" value="GHMP_kinase_C_dom"/>
</dbReference>
<feature type="active site" evidence="10">
    <location>
        <position position="136"/>
    </location>
</feature>
<evidence type="ECO:0000256" key="9">
    <source>
        <dbReference type="ARBA" id="ARBA00032554"/>
    </source>
</evidence>
<dbReference type="GO" id="GO:0050515">
    <property type="term" value="F:4-(cytidine 5'-diphospho)-2-C-methyl-D-erythritol kinase activity"/>
    <property type="evidence" value="ECO:0007669"/>
    <property type="project" value="UniProtKB-UniRule"/>
</dbReference>
<keyword evidence="8 10" id="KW-0414">Isoprene biosynthesis</keyword>
<dbReference type="FunFam" id="3.30.230.10:FF:000029">
    <property type="entry name" value="4-diphosphocytidyl-2-C-methyl-D-erythritol kinase"/>
    <property type="match status" value="1"/>
</dbReference>
<dbReference type="FunFam" id="3.30.70.890:FF:000006">
    <property type="entry name" value="4-diphosphocytidyl-2-C-methyl-D-erythritol kinase"/>
    <property type="match status" value="1"/>
</dbReference>
<dbReference type="Proteomes" id="UP000252585">
    <property type="component" value="Unassembled WGS sequence"/>
</dbReference>
<keyword evidence="7 10" id="KW-0067">ATP-binding</keyword>
<reference evidence="13 14" key="1">
    <citation type="submission" date="2018-07" db="EMBL/GenBank/DDBJ databases">
        <title>Genomic Encyclopedia of Type Strains, Phase IV (KMG-IV): sequencing the most valuable type-strain genomes for metagenomic binning, comparative biology and taxonomic classification.</title>
        <authorList>
            <person name="Goeker M."/>
        </authorList>
    </citation>
    <scope>NUCLEOTIDE SEQUENCE [LARGE SCALE GENOMIC DNA]</scope>
    <source>
        <strain evidence="13 14">DSM 27696</strain>
    </source>
</reference>
<dbReference type="InterPro" id="IPR004424">
    <property type="entry name" value="IspE"/>
</dbReference>
<dbReference type="NCBIfam" id="TIGR00154">
    <property type="entry name" value="ispE"/>
    <property type="match status" value="1"/>
</dbReference>
<dbReference type="RefSeq" id="WP_114354371.1">
    <property type="nucleotide sequence ID" value="NZ_QPJJ01000020.1"/>
</dbReference>
<protein>
    <recommendedName>
        <fullName evidence="3 10">4-diphosphocytidyl-2-C-methyl-D-erythritol kinase</fullName>
        <shortName evidence="10">CMK</shortName>
        <ecNumber evidence="2 10">2.7.1.148</ecNumber>
    </recommendedName>
    <alternativeName>
        <fullName evidence="9 10">4-(cytidine-5'-diphospho)-2-C-methyl-D-erythritol kinase</fullName>
    </alternativeName>
</protein>
<dbReference type="AlphaFoldDB" id="A0A368X9D3"/>
<dbReference type="PIRSF" id="PIRSF010376">
    <property type="entry name" value="IspE"/>
    <property type="match status" value="1"/>
</dbReference>
<evidence type="ECO:0000256" key="2">
    <source>
        <dbReference type="ARBA" id="ARBA00012052"/>
    </source>
</evidence>
<keyword evidence="4 10" id="KW-0808">Transferase</keyword>
<dbReference type="NCBIfam" id="NF011202">
    <property type="entry name" value="PRK14608.1"/>
    <property type="match status" value="1"/>
</dbReference>